<sequence>MIDYRLDAPLDVPDIVRVFDSSGIVRPIGDPARIGRMFAAADIVVSAWSGDTLVGLCRALTDFSYCCYLSDLAVDKSYQGRGIGSGLVNRLRAALGDEVSIVLLSAPTAMAYYPGQGFSPADNAFLIRRQR</sequence>
<dbReference type="InterPro" id="IPR016181">
    <property type="entry name" value="Acyl_CoA_acyltransferase"/>
</dbReference>
<accession>A0A6C2D2F6</accession>
<dbReference type="CDD" id="cd04301">
    <property type="entry name" value="NAT_SF"/>
    <property type="match status" value="1"/>
</dbReference>
<keyword evidence="2" id="KW-0808">Transferase</keyword>
<keyword evidence="3" id="KW-1185">Reference proteome</keyword>
<evidence type="ECO:0000259" key="1">
    <source>
        <dbReference type="PROSITE" id="PS51186"/>
    </source>
</evidence>
<dbReference type="PANTHER" id="PTHR43233:SF1">
    <property type="entry name" value="FAMILY N-ACETYLTRANSFERASE, PUTATIVE (AFU_ORTHOLOGUE AFUA_6G03350)-RELATED"/>
    <property type="match status" value="1"/>
</dbReference>
<dbReference type="Pfam" id="PF13508">
    <property type="entry name" value="Acetyltransf_7"/>
    <property type="match status" value="1"/>
</dbReference>
<dbReference type="SUPFAM" id="SSF55729">
    <property type="entry name" value="Acyl-CoA N-acyltransferases (Nat)"/>
    <property type="match status" value="1"/>
</dbReference>
<comment type="caution">
    <text evidence="2">The sequence shown here is derived from an EMBL/GenBank/DDBJ whole genome shotgun (WGS) entry which is preliminary data.</text>
</comment>
<evidence type="ECO:0000313" key="2">
    <source>
        <dbReference type="EMBL" id="TYC59712.1"/>
    </source>
</evidence>
<evidence type="ECO:0000313" key="3">
    <source>
        <dbReference type="Proteomes" id="UP000389128"/>
    </source>
</evidence>
<dbReference type="RefSeq" id="WP_148578732.1">
    <property type="nucleotide sequence ID" value="NZ_SDKK01000007.1"/>
</dbReference>
<dbReference type="InterPro" id="IPR000182">
    <property type="entry name" value="GNAT_dom"/>
</dbReference>
<dbReference type="EMBL" id="SDKK01000007">
    <property type="protein sequence ID" value="TYC59712.1"/>
    <property type="molecule type" value="Genomic_DNA"/>
</dbReference>
<dbReference type="PROSITE" id="PS51186">
    <property type="entry name" value="GNAT"/>
    <property type="match status" value="1"/>
</dbReference>
<dbReference type="Proteomes" id="UP000389128">
    <property type="component" value="Unassembled WGS sequence"/>
</dbReference>
<protein>
    <submittedName>
        <fullName evidence="2">GNAT family N-acetyltransferase</fullName>
    </submittedName>
</protein>
<gene>
    <name evidence="2" type="ORF">ETQ85_09130</name>
</gene>
<organism evidence="2 3">
    <name type="scientific">Zoogloea oleivorans</name>
    <dbReference type="NCBI Taxonomy" id="1552750"/>
    <lineage>
        <taxon>Bacteria</taxon>
        <taxon>Pseudomonadati</taxon>
        <taxon>Pseudomonadota</taxon>
        <taxon>Betaproteobacteria</taxon>
        <taxon>Rhodocyclales</taxon>
        <taxon>Zoogloeaceae</taxon>
        <taxon>Zoogloea</taxon>
    </lineage>
</organism>
<dbReference type="InterPro" id="IPR053144">
    <property type="entry name" value="Acetyltransferase_Butenolide"/>
</dbReference>
<name>A0A6C2D2F6_9RHOO</name>
<dbReference type="Gene3D" id="3.40.630.30">
    <property type="match status" value="1"/>
</dbReference>
<feature type="domain" description="N-acetyltransferase" evidence="1">
    <location>
        <begin position="2"/>
        <end position="131"/>
    </location>
</feature>
<dbReference type="OrthoDB" id="9775804at2"/>
<dbReference type="AlphaFoldDB" id="A0A6C2D2F6"/>
<reference evidence="2 3" key="1">
    <citation type="submission" date="2019-01" db="EMBL/GenBank/DDBJ databases">
        <title>Zoogloea oleivorans genome sequencing and assembly.</title>
        <authorList>
            <person name="Tancsics A."/>
            <person name="Farkas M."/>
            <person name="Kriszt B."/>
            <person name="Maroti G."/>
            <person name="Horvath B."/>
        </authorList>
    </citation>
    <scope>NUCLEOTIDE SEQUENCE [LARGE SCALE GENOMIC DNA]</scope>
    <source>
        <strain evidence="2 3">Buc</strain>
    </source>
</reference>
<dbReference type="GO" id="GO:0016747">
    <property type="term" value="F:acyltransferase activity, transferring groups other than amino-acyl groups"/>
    <property type="evidence" value="ECO:0007669"/>
    <property type="project" value="InterPro"/>
</dbReference>
<proteinExistence type="predicted"/>
<dbReference type="PANTHER" id="PTHR43233">
    <property type="entry name" value="FAMILY N-ACETYLTRANSFERASE, PUTATIVE (AFU_ORTHOLOGUE AFUA_6G03350)-RELATED"/>
    <property type="match status" value="1"/>
</dbReference>